<comment type="caution">
    <text evidence="2">The sequence shown here is derived from an EMBL/GenBank/DDBJ whole genome shotgun (WGS) entry which is preliminary data.</text>
</comment>
<keyword evidence="1" id="KW-0472">Membrane</keyword>
<dbReference type="Proteomes" id="UP000320772">
    <property type="component" value="Unassembled WGS sequence"/>
</dbReference>
<keyword evidence="3" id="KW-1185">Reference proteome</keyword>
<protein>
    <submittedName>
        <fullName evidence="2">Uncharacterized protein</fullName>
    </submittedName>
</protein>
<feature type="transmembrane region" description="Helical" evidence="1">
    <location>
        <begin position="20"/>
        <end position="43"/>
    </location>
</feature>
<sequence>MGMVRRVRSRLPEWPWSDIIGGIVALIFVMALGIISTHALILAGEWHLP</sequence>
<dbReference type="AlphaFoldDB" id="A0A4Y3M917"/>
<keyword evidence="1" id="KW-1133">Transmembrane helix</keyword>
<gene>
    <name evidence="2" type="ORF">GRO01_25810</name>
</gene>
<organism evidence="2 3">
    <name type="scientific">Gluconobacter roseus NBRC 3990</name>
    <dbReference type="NCBI Taxonomy" id="1307950"/>
    <lineage>
        <taxon>Bacteria</taxon>
        <taxon>Pseudomonadati</taxon>
        <taxon>Pseudomonadota</taxon>
        <taxon>Alphaproteobacteria</taxon>
        <taxon>Acetobacterales</taxon>
        <taxon>Acetobacteraceae</taxon>
        <taxon>Gluconobacter</taxon>
    </lineage>
</organism>
<keyword evidence="1" id="KW-0812">Transmembrane</keyword>
<dbReference type="RefSeq" id="WP_167494597.1">
    <property type="nucleotide sequence ID" value="NZ_BAQZ01000021.1"/>
</dbReference>
<evidence type="ECO:0000313" key="3">
    <source>
        <dbReference type="Proteomes" id="UP000320772"/>
    </source>
</evidence>
<accession>A0A4Y3M917</accession>
<name>A0A4Y3M917_9PROT</name>
<reference evidence="2 3" key="1">
    <citation type="submission" date="2019-06" db="EMBL/GenBank/DDBJ databases">
        <title>Whole genome shotgun sequence of Gluconobacter roseus NBRC 3990.</title>
        <authorList>
            <person name="Hosoyama A."/>
            <person name="Uohara A."/>
            <person name="Ohji S."/>
            <person name="Ichikawa N."/>
        </authorList>
    </citation>
    <scope>NUCLEOTIDE SEQUENCE [LARGE SCALE GENOMIC DNA]</scope>
    <source>
        <strain evidence="2 3">NBRC 3990</strain>
    </source>
</reference>
<proteinExistence type="predicted"/>
<dbReference type="EMBL" id="BJLY01000006">
    <property type="protein sequence ID" value="GEB05005.1"/>
    <property type="molecule type" value="Genomic_DNA"/>
</dbReference>
<evidence type="ECO:0000256" key="1">
    <source>
        <dbReference type="SAM" id="Phobius"/>
    </source>
</evidence>
<evidence type="ECO:0000313" key="2">
    <source>
        <dbReference type="EMBL" id="GEB05005.1"/>
    </source>
</evidence>